<accession>A0AAV2S251</accession>
<dbReference type="GO" id="GO:0001227">
    <property type="term" value="F:DNA-binding transcription repressor activity, RNA polymerase II-specific"/>
    <property type="evidence" value="ECO:0007669"/>
    <property type="project" value="TreeGrafter"/>
</dbReference>
<dbReference type="PANTHER" id="PTHR24399">
    <property type="entry name" value="ZINC FINGER AND BTB DOMAIN-CONTAINING"/>
    <property type="match status" value="1"/>
</dbReference>
<evidence type="ECO:0000256" key="1">
    <source>
        <dbReference type="ARBA" id="ARBA00004123"/>
    </source>
</evidence>
<dbReference type="GO" id="GO:0005654">
    <property type="term" value="C:nucleoplasm"/>
    <property type="evidence" value="ECO:0007669"/>
    <property type="project" value="TreeGrafter"/>
</dbReference>
<dbReference type="Pfam" id="PF00096">
    <property type="entry name" value="zf-C2H2"/>
    <property type="match status" value="3"/>
</dbReference>
<evidence type="ECO:0000256" key="2">
    <source>
        <dbReference type="ARBA" id="ARBA00022723"/>
    </source>
</evidence>
<evidence type="ECO:0000259" key="10">
    <source>
        <dbReference type="PROSITE" id="PS50157"/>
    </source>
</evidence>
<protein>
    <recommendedName>
        <fullName evidence="10">C2H2-type domain-containing protein</fullName>
    </recommendedName>
</protein>
<dbReference type="SMART" id="SM00355">
    <property type="entry name" value="ZnF_C2H2"/>
    <property type="match status" value="3"/>
</dbReference>
<keyword evidence="4 9" id="KW-0863">Zinc-finger</keyword>
<dbReference type="PROSITE" id="PS00028">
    <property type="entry name" value="ZINC_FINGER_C2H2_1"/>
    <property type="match status" value="1"/>
</dbReference>
<keyword evidence="2" id="KW-0479">Metal-binding</keyword>
<dbReference type="Gene3D" id="3.30.160.60">
    <property type="entry name" value="Classic Zinc Finger"/>
    <property type="match status" value="3"/>
</dbReference>
<dbReference type="InterPro" id="IPR036236">
    <property type="entry name" value="Znf_C2H2_sf"/>
</dbReference>
<dbReference type="SUPFAM" id="SSF57667">
    <property type="entry name" value="beta-beta-alpha zinc fingers"/>
    <property type="match status" value="2"/>
</dbReference>
<dbReference type="PROSITE" id="PS50157">
    <property type="entry name" value="ZINC_FINGER_C2H2_2"/>
    <property type="match status" value="2"/>
</dbReference>
<keyword evidence="3" id="KW-0677">Repeat</keyword>
<dbReference type="EMBL" id="CAXKWB010043390">
    <property type="protein sequence ID" value="CAL4159157.1"/>
    <property type="molecule type" value="Genomic_DNA"/>
</dbReference>
<dbReference type="AlphaFoldDB" id="A0AAV2S251"/>
<evidence type="ECO:0000256" key="6">
    <source>
        <dbReference type="ARBA" id="ARBA00023015"/>
    </source>
</evidence>
<keyword evidence="12" id="KW-1185">Reference proteome</keyword>
<feature type="non-terminal residue" evidence="11">
    <location>
        <position position="109"/>
    </location>
</feature>
<feature type="non-terminal residue" evidence="11">
    <location>
        <position position="1"/>
    </location>
</feature>
<comment type="subcellular location">
    <subcellularLocation>
        <location evidence="1">Nucleus</location>
    </subcellularLocation>
</comment>
<evidence type="ECO:0000256" key="3">
    <source>
        <dbReference type="ARBA" id="ARBA00022737"/>
    </source>
</evidence>
<feature type="domain" description="C2H2-type" evidence="10">
    <location>
        <begin position="1"/>
        <end position="24"/>
    </location>
</feature>
<evidence type="ECO:0000256" key="7">
    <source>
        <dbReference type="ARBA" id="ARBA00023163"/>
    </source>
</evidence>
<evidence type="ECO:0000313" key="11">
    <source>
        <dbReference type="EMBL" id="CAL4159157.1"/>
    </source>
</evidence>
<reference evidence="11 12" key="1">
    <citation type="submission" date="2024-05" db="EMBL/GenBank/DDBJ databases">
        <authorList>
            <person name="Wallberg A."/>
        </authorList>
    </citation>
    <scope>NUCLEOTIDE SEQUENCE [LARGE SCALE GENOMIC DNA]</scope>
</reference>
<proteinExistence type="predicted"/>
<dbReference type="FunFam" id="3.30.160.60:FF:001498">
    <property type="entry name" value="Zinc finger protein 404"/>
    <property type="match status" value="1"/>
</dbReference>
<evidence type="ECO:0000256" key="9">
    <source>
        <dbReference type="PROSITE-ProRule" id="PRU00042"/>
    </source>
</evidence>
<dbReference type="Proteomes" id="UP001497623">
    <property type="component" value="Unassembled WGS sequence"/>
</dbReference>
<name>A0AAV2S251_MEGNR</name>
<sequence>QCDKSFIQNSNIKSHMRTHTGEKPYQCNHCNKTFSNNGGFISHLRSHTGNKPYQYSYCNKSYPKCSDLIQHLTTHNVEIKTQGVISDNIFFQPKLTVKKKVIEVISNKH</sequence>
<organism evidence="11 12">
    <name type="scientific">Meganyctiphanes norvegica</name>
    <name type="common">Northern krill</name>
    <name type="synonym">Thysanopoda norvegica</name>
    <dbReference type="NCBI Taxonomy" id="48144"/>
    <lineage>
        <taxon>Eukaryota</taxon>
        <taxon>Metazoa</taxon>
        <taxon>Ecdysozoa</taxon>
        <taxon>Arthropoda</taxon>
        <taxon>Crustacea</taxon>
        <taxon>Multicrustacea</taxon>
        <taxon>Malacostraca</taxon>
        <taxon>Eumalacostraca</taxon>
        <taxon>Eucarida</taxon>
        <taxon>Euphausiacea</taxon>
        <taxon>Euphausiidae</taxon>
        <taxon>Meganyctiphanes</taxon>
    </lineage>
</organism>
<dbReference type="GO" id="GO:0008270">
    <property type="term" value="F:zinc ion binding"/>
    <property type="evidence" value="ECO:0007669"/>
    <property type="project" value="UniProtKB-KW"/>
</dbReference>
<dbReference type="InterPro" id="IPR013087">
    <property type="entry name" value="Znf_C2H2_type"/>
</dbReference>
<dbReference type="FunFam" id="3.30.160.60:FF:000394">
    <property type="entry name" value="Zinc finger protein 836"/>
    <property type="match status" value="1"/>
</dbReference>
<evidence type="ECO:0000256" key="5">
    <source>
        <dbReference type="ARBA" id="ARBA00022833"/>
    </source>
</evidence>
<keyword evidence="8" id="KW-0539">Nucleus</keyword>
<dbReference type="PANTHER" id="PTHR24399:SF23">
    <property type="entry name" value="C2H2-TYPE DOMAIN-CONTAINING PROTEIN"/>
    <property type="match status" value="1"/>
</dbReference>
<feature type="domain" description="C2H2-type" evidence="10">
    <location>
        <begin position="25"/>
        <end position="52"/>
    </location>
</feature>
<keyword evidence="5" id="KW-0862">Zinc</keyword>
<comment type="caution">
    <text evidence="11">The sequence shown here is derived from an EMBL/GenBank/DDBJ whole genome shotgun (WGS) entry which is preliminary data.</text>
</comment>
<evidence type="ECO:0000256" key="4">
    <source>
        <dbReference type="ARBA" id="ARBA00022771"/>
    </source>
</evidence>
<keyword evidence="7" id="KW-0804">Transcription</keyword>
<dbReference type="GO" id="GO:0000978">
    <property type="term" value="F:RNA polymerase II cis-regulatory region sequence-specific DNA binding"/>
    <property type="evidence" value="ECO:0007669"/>
    <property type="project" value="TreeGrafter"/>
</dbReference>
<evidence type="ECO:0000256" key="8">
    <source>
        <dbReference type="ARBA" id="ARBA00023242"/>
    </source>
</evidence>
<keyword evidence="6" id="KW-0805">Transcription regulation</keyword>
<evidence type="ECO:0000313" key="12">
    <source>
        <dbReference type="Proteomes" id="UP001497623"/>
    </source>
</evidence>
<gene>
    <name evidence="11" type="ORF">MNOR_LOCUS32241</name>
</gene>